<keyword evidence="2" id="KW-0479">Metal-binding</keyword>
<reference evidence="10 11" key="2">
    <citation type="journal article" date="2014" name="J. Gen. Appl. Microbiol.">
        <title>The early diverging ascomycetous budding yeast Saitoella complicata has three histone deacetylases belonging to the Clr6, Hos2, and Rpd3 lineages.</title>
        <authorList>
            <person name="Nishida H."/>
            <person name="Matsumoto T."/>
            <person name="Kondo S."/>
            <person name="Hamamoto M."/>
            <person name="Yoshikawa H."/>
        </authorList>
    </citation>
    <scope>NUCLEOTIDE SEQUENCE [LARGE SCALE GENOMIC DNA]</scope>
    <source>
        <strain evidence="10 11">NRRL Y-17804</strain>
    </source>
</reference>
<evidence type="ECO:0000256" key="3">
    <source>
        <dbReference type="ARBA" id="ARBA00022833"/>
    </source>
</evidence>
<reference evidence="10 11" key="3">
    <citation type="journal article" date="2015" name="Genome Announc.">
        <title>Draft Genome Sequence of the Archiascomycetous Yeast Saitoella complicata.</title>
        <authorList>
            <person name="Yamauchi K."/>
            <person name="Kondo S."/>
            <person name="Hamamoto M."/>
            <person name="Takahashi Y."/>
            <person name="Ogura Y."/>
            <person name="Hayashi T."/>
            <person name="Nishida H."/>
        </authorList>
    </citation>
    <scope>NUCLEOTIDE SEQUENCE [LARGE SCALE GENOMIC DNA]</scope>
    <source>
        <strain evidence="10 11">NRRL Y-17804</strain>
    </source>
</reference>
<dbReference type="PROSITE" id="PS50048">
    <property type="entry name" value="ZN2_CY6_FUNGAL_2"/>
    <property type="match status" value="1"/>
</dbReference>
<comment type="caution">
    <text evidence="10">The sequence shown here is derived from an EMBL/GenBank/DDBJ whole genome shotgun (WGS) entry which is preliminary data.</text>
</comment>
<keyword evidence="6" id="KW-0804">Transcription</keyword>
<feature type="region of interest" description="Disordered" evidence="8">
    <location>
        <begin position="667"/>
        <end position="717"/>
    </location>
</feature>
<feature type="compositionally biased region" description="Low complexity" evidence="8">
    <location>
        <begin position="682"/>
        <end position="698"/>
    </location>
</feature>
<evidence type="ECO:0000256" key="5">
    <source>
        <dbReference type="ARBA" id="ARBA00023125"/>
    </source>
</evidence>
<dbReference type="InterPro" id="IPR036864">
    <property type="entry name" value="Zn2-C6_fun-type_DNA-bd_sf"/>
</dbReference>
<dbReference type="GO" id="GO:0005634">
    <property type="term" value="C:nucleus"/>
    <property type="evidence" value="ECO:0007669"/>
    <property type="project" value="UniProtKB-SubCell"/>
</dbReference>
<evidence type="ECO:0000256" key="8">
    <source>
        <dbReference type="SAM" id="MobiDB-lite"/>
    </source>
</evidence>
<evidence type="ECO:0000256" key="4">
    <source>
        <dbReference type="ARBA" id="ARBA00023015"/>
    </source>
</evidence>
<dbReference type="GO" id="GO:0008270">
    <property type="term" value="F:zinc ion binding"/>
    <property type="evidence" value="ECO:0007669"/>
    <property type="project" value="InterPro"/>
</dbReference>
<dbReference type="Gene3D" id="4.10.240.10">
    <property type="entry name" value="Zn(2)-C6 fungal-type DNA-binding domain"/>
    <property type="match status" value="1"/>
</dbReference>
<dbReference type="AlphaFoldDB" id="A0A0E9NIF4"/>
<dbReference type="SUPFAM" id="SSF57701">
    <property type="entry name" value="Zn2/Cys6 DNA-binding domain"/>
    <property type="match status" value="1"/>
</dbReference>
<dbReference type="PANTHER" id="PTHR31313:SF79">
    <property type="entry name" value="C6 FINGER DOMAIN-CONTAINING PROTEIN"/>
    <property type="match status" value="1"/>
</dbReference>
<dbReference type="EMBL" id="BACD03000024">
    <property type="protein sequence ID" value="GAO49593.1"/>
    <property type="molecule type" value="Genomic_DNA"/>
</dbReference>
<evidence type="ECO:0000256" key="1">
    <source>
        <dbReference type="ARBA" id="ARBA00004123"/>
    </source>
</evidence>
<dbReference type="InterPro" id="IPR051615">
    <property type="entry name" value="Transcr_Regulatory_Elem"/>
</dbReference>
<dbReference type="OMA" id="PSHFIGN"/>
<accession>A0A0E9NIF4</accession>
<dbReference type="Pfam" id="PF04082">
    <property type="entry name" value="Fungal_trans"/>
    <property type="match status" value="1"/>
</dbReference>
<feature type="domain" description="Zn(2)-C6 fungal-type" evidence="9">
    <location>
        <begin position="82"/>
        <end position="115"/>
    </location>
</feature>
<dbReference type="PROSITE" id="PS00463">
    <property type="entry name" value="ZN2_CY6_FUNGAL_1"/>
    <property type="match status" value="1"/>
</dbReference>
<dbReference type="InterPro" id="IPR007219">
    <property type="entry name" value="XnlR_reg_dom"/>
</dbReference>
<dbReference type="Proteomes" id="UP000033140">
    <property type="component" value="Unassembled WGS sequence"/>
</dbReference>
<protein>
    <recommendedName>
        <fullName evidence="9">Zn(2)-C6 fungal-type domain-containing protein</fullName>
    </recommendedName>
</protein>
<keyword evidence="3" id="KW-0862">Zinc</keyword>
<evidence type="ECO:0000313" key="10">
    <source>
        <dbReference type="EMBL" id="GAO49593.1"/>
    </source>
</evidence>
<dbReference type="CDD" id="cd12148">
    <property type="entry name" value="fungal_TF_MHR"/>
    <property type="match status" value="1"/>
</dbReference>
<comment type="subcellular location">
    <subcellularLocation>
        <location evidence="1">Nucleus</location>
    </subcellularLocation>
</comment>
<evidence type="ECO:0000256" key="2">
    <source>
        <dbReference type="ARBA" id="ARBA00022723"/>
    </source>
</evidence>
<proteinExistence type="predicted"/>
<evidence type="ECO:0000313" key="11">
    <source>
        <dbReference type="Proteomes" id="UP000033140"/>
    </source>
</evidence>
<evidence type="ECO:0000256" key="6">
    <source>
        <dbReference type="ARBA" id="ARBA00023163"/>
    </source>
</evidence>
<feature type="region of interest" description="Disordered" evidence="8">
    <location>
        <begin position="25"/>
        <end position="57"/>
    </location>
</feature>
<gene>
    <name evidence="10" type="ORF">G7K_3742-t1</name>
</gene>
<keyword evidence="11" id="KW-1185">Reference proteome</keyword>
<keyword evidence="4" id="KW-0805">Transcription regulation</keyword>
<name>A0A0E9NIF4_SAICN</name>
<organism evidence="10 11">
    <name type="scientific">Saitoella complicata (strain BCRC 22490 / CBS 7301 / JCM 7358 / NBRC 10748 / NRRL Y-17804)</name>
    <dbReference type="NCBI Taxonomy" id="698492"/>
    <lineage>
        <taxon>Eukaryota</taxon>
        <taxon>Fungi</taxon>
        <taxon>Dikarya</taxon>
        <taxon>Ascomycota</taxon>
        <taxon>Taphrinomycotina</taxon>
        <taxon>Taphrinomycotina incertae sedis</taxon>
        <taxon>Saitoella</taxon>
    </lineage>
</organism>
<evidence type="ECO:0000256" key="7">
    <source>
        <dbReference type="ARBA" id="ARBA00023242"/>
    </source>
</evidence>
<dbReference type="InterPro" id="IPR001138">
    <property type="entry name" value="Zn2Cys6_DnaBD"/>
</dbReference>
<dbReference type="GO" id="GO:0000981">
    <property type="term" value="F:DNA-binding transcription factor activity, RNA polymerase II-specific"/>
    <property type="evidence" value="ECO:0007669"/>
    <property type="project" value="InterPro"/>
</dbReference>
<feature type="compositionally biased region" description="Low complexity" evidence="8">
    <location>
        <begin position="25"/>
        <end position="37"/>
    </location>
</feature>
<dbReference type="STRING" id="698492.A0A0E9NIF4"/>
<dbReference type="PANTHER" id="PTHR31313">
    <property type="entry name" value="TY1 ENHANCER ACTIVATOR"/>
    <property type="match status" value="1"/>
</dbReference>
<evidence type="ECO:0000259" key="9">
    <source>
        <dbReference type="PROSITE" id="PS50048"/>
    </source>
</evidence>
<dbReference type="GO" id="GO:0006351">
    <property type="term" value="P:DNA-templated transcription"/>
    <property type="evidence" value="ECO:0007669"/>
    <property type="project" value="InterPro"/>
</dbReference>
<dbReference type="CDD" id="cd00067">
    <property type="entry name" value="GAL4"/>
    <property type="match status" value="1"/>
</dbReference>
<dbReference type="SMART" id="SM00906">
    <property type="entry name" value="Fungal_trans"/>
    <property type="match status" value="1"/>
</dbReference>
<dbReference type="SMART" id="SM00066">
    <property type="entry name" value="GAL4"/>
    <property type="match status" value="1"/>
</dbReference>
<keyword evidence="7" id="KW-0539">Nucleus</keyword>
<dbReference type="Pfam" id="PF00172">
    <property type="entry name" value="Zn_clus"/>
    <property type="match status" value="1"/>
</dbReference>
<keyword evidence="5" id="KW-0238">DNA-binding</keyword>
<sequence>MAVPSYSCSILAYPDNAISFVQPQTTTTMTPSSSVSGSGTGGGGQHISGTATPAHVSPAPNTTQFVFVDEYNRFKRLKVTRACETCRRRKVRCDSSQMNGGPCSSCRRLNVECITPSSSQQPGYPTRDDEQVHKGDQYQTGAGATAQQHGMPPHDFQQQNYPQLMQQQYEQLAQLAHLPVEQFTPIAPEPHQILAQQEQGEEMGKLSDVLGLLNIEGSGRAEYVKSFDKKYVPTMPAAGDCGTPPISFSSPKLSSELLATRIPANLMPSDDLAMHLFSVYFEQIHPYMPIISRRQFIRQWHKDRDDLSPLLLECILGCAARFTERPAGRTDVDDPSTNGMVWVLRAKEHIWDYHDMPRLATAQASLIFLKALETIPQQGLYYRSWLMLGVIVRHAMDLGLNKLADKYKSQMPVMDLMIRRRIWQQLFMLDQMMGQATGREKYIDINTLDLTLPVRDPDLDEKEFDTHSDFIYLVALVKVLRRMSDIYLQLGADWKLSSIFTVGYSAMDEILDAWYAGLPARLKLVVPDDFDAPLPKFGFHFLPFLHMVYNLCRIVLHRPWAEQGGHIDNVEKCLGPSINLVRIAKATLDQFGLRGFQCSLRGTNFTVYGLVSASAIFLGRIRANVTNPWAKFFQMGIEVLEVVVDSTHNEDLHQQVQKMKEACRASLERSRRLESTPPVGPSPQQGQQQQPPSQQPQGMDTTYNSDPALGFHVHPSWHPDNAAREVYSRGAPPAAQSFQHELQGLMLPPNPPAPYMQNNFGMVGGTGGMAGMGAPDMGGGFYGGPEDGDPQYWSQMQAPTGMDHPDDLEEDLSGGHGHGMGLQSGFVILGMDLGSRASFLKIARVVC</sequence>
<dbReference type="GO" id="GO:0003677">
    <property type="term" value="F:DNA binding"/>
    <property type="evidence" value="ECO:0007669"/>
    <property type="project" value="UniProtKB-KW"/>
</dbReference>
<reference evidence="10 11" key="1">
    <citation type="journal article" date="2011" name="J. Gen. Appl. Microbiol.">
        <title>Draft genome sequencing of the enigmatic yeast Saitoella complicata.</title>
        <authorList>
            <person name="Nishida H."/>
            <person name="Hamamoto M."/>
            <person name="Sugiyama J."/>
        </authorList>
    </citation>
    <scope>NUCLEOTIDE SEQUENCE [LARGE SCALE GENOMIC DNA]</scope>
    <source>
        <strain evidence="10 11">NRRL Y-17804</strain>
    </source>
</reference>